<evidence type="ECO:0000313" key="3">
    <source>
        <dbReference type="Proteomes" id="UP000635996"/>
    </source>
</evidence>
<dbReference type="EMBL" id="JAATEL010000010">
    <property type="protein sequence ID" value="NJP15062.1"/>
    <property type="molecule type" value="Genomic_DNA"/>
</dbReference>
<dbReference type="RefSeq" id="WP_168131556.1">
    <property type="nucleotide sequence ID" value="NZ_BMVZ01000014.1"/>
</dbReference>
<feature type="region of interest" description="Disordered" evidence="1">
    <location>
        <begin position="206"/>
        <end position="250"/>
    </location>
</feature>
<dbReference type="Proteomes" id="UP000635996">
    <property type="component" value="Unassembled WGS sequence"/>
</dbReference>
<gene>
    <name evidence="2" type="ORF">HCJ95_12350</name>
</gene>
<comment type="caution">
    <text evidence="2">The sequence shown here is derived from an EMBL/GenBank/DDBJ whole genome shotgun (WGS) entry which is preliminary data.</text>
</comment>
<name>A0ABX0YR66_STRTL</name>
<protein>
    <submittedName>
        <fullName evidence="2">Uncharacterized protein</fullName>
    </submittedName>
</protein>
<accession>A0ABX0YR66</accession>
<organism evidence="2 3">
    <name type="scientific">Streptomyces thermoviolaceus subsp. thermoviolaceus</name>
    <dbReference type="NCBI Taxonomy" id="66860"/>
    <lineage>
        <taxon>Bacteria</taxon>
        <taxon>Bacillati</taxon>
        <taxon>Actinomycetota</taxon>
        <taxon>Actinomycetes</taxon>
        <taxon>Kitasatosporales</taxon>
        <taxon>Streptomycetaceae</taxon>
        <taxon>Streptomyces</taxon>
    </lineage>
</organism>
<proteinExistence type="predicted"/>
<evidence type="ECO:0000256" key="1">
    <source>
        <dbReference type="SAM" id="MobiDB-lite"/>
    </source>
</evidence>
<feature type="region of interest" description="Disordered" evidence="1">
    <location>
        <begin position="136"/>
        <end position="160"/>
    </location>
</feature>
<keyword evidence="3" id="KW-1185">Reference proteome</keyword>
<sequence length="250" mass="28079">MVFVQASHIEELHKLYFVIENNEGRAGWDFDDQRLSKVLAQASGVDLHDVEKYLPVLRSASGNHQSRDLTAHRNAVLMAQYYRENGYSERNRAEAEQVIAHVSRYEARIDNAAKRYPAATHSHEGVHGMAHHHDAAPQYYGDTRRPDAPGYHHPQQPGAAQARFGTERFPYAPQYPSQPSPYANGQHAHYPYPAVNYPAYPQVSAAASRHPQPMQYPGSYHHGYVSGGQPAYPHASMPQNYPASGRGRTR</sequence>
<reference evidence="2 3" key="1">
    <citation type="submission" date="2020-03" db="EMBL/GenBank/DDBJ databases">
        <title>WGS of actinomycetes isolated from Thailand.</title>
        <authorList>
            <person name="Thawai C."/>
        </authorList>
    </citation>
    <scope>NUCLEOTIDE SEQUENCE [LARGE SCALE GENOMIC DNA]</scope>
    <source>
        <strain evidence="2 3">NBRC 13905</strain>
    </source>
</reference>
<evidence type="ECO:0000313" key="2">
    <source>
        <dbReference type="EMBL" id="NJP15062.1"/>
    </source>
</evidence>